<reference evidence="1" key="1">
    <citation type="submission" date="2017-09" db="EMBL/GenBank/DDBJ databases">
        <title>Complete Genome Sequence of ansamitocin-producing Bacterium Actinosynnema pretiosum X47.</title>
        <authorList>
            <person name="Cao G."/>
            <person name="Zong G."/>
            <person name="Zhong C."/>
            <person name="Fu J."/>
        </authorList>
    </citation>
    <scope>NUCLEOTIDE SEQUENCE [LARGE SCALE GENOMIC DNA]</scope>
    <source>
        <strain evidence="1">X47</strain>
    </source>
</reference>
<evidence type="ECO:0000313" key="2">
    <source>
        <dbReference type="Proteomes" id="UP000218505"/>
    </source>
</evidence>
<protein>
    <submittedName>
        <fullName evidence="1">Uncharacterized protein</fullName>
    </submittedName>
</protein>
<sequence>MAPCRPGQHLTAVAAAFVLSGLLIMLLPLSTSGPTGLDVPCGSSRGAAGLVGALLVRRRT</sequence>
<dbReference type="KEGG" id="apre:CNX65_06625"/>
<dbReference type="EMBL" id="CP023445">
    <property type="protein sequence ID" value="ATE52995.1"/>
    <property type="molecule type" value="Genomic_DNA"/>
</dbReference>
<accession>A0A290Z1Z8</accession>
<proteinExistence type="predicted"/>
<evidence type="ECO:0000313" key="1">
    <source>
        <dbReference type="EMBL" id="ATE52995.1"/>
    </source>
</evidence>
<dbReference type="RefSeq" id="WP_096491967.1">
    <property type="nucleotide sequence ID" value="NZ_CP023445.1"/>
</dbReference>
<dbReference type="AlphaFoldDB" id="A0A290Z1Z8"/>
<keyword evidence="2" id="KW-1185">Reference proteome</keyword>
<gene>
    <name evidence="1" type="ORF">CNX65_06625</name>
</gene>
<dbReference type="Proteomes" id="UP000218505">
    <property type="component" value="Chromosome"/>
</dbReference>
<name>A0A290Z1Z8_9PSEU</name>
<organism evidence="1 2">
    <name type="scientific">Actinosynnema pretiosum</name>
    <dbReference type="NCBI Taxonomy" id="42197"/>
    <lineage>
        <taxon>Bacteria</taxon>
        <taxon>Bacillati</taxon>
        <taxon>Actinomycetota</taxon>
        <taxon>Actinomycetes</taxon>
        <taxon>Pseudonocardiales</taxon>
        <taxon>Pseudonocardiaceae</taxon>
        <taxon>Actinosynnema</taxon>
    </lineage>
</organism>